<dbReference type="GO" id="GO:0015031">
    <property type="term" value="P:protein transport"/>
    <property type="evidence" value="ECO:0007669"/>
    <property type="project" value="UniProtKB-KW"/>
</dbReference>
<keyword evidence="5" id="KW-0150">Chloroplast</keyword>
<organism evidence="20">
    <name type="scientific">Amphimedon queenslandica</name>
    <name type="common">Sponge</name>
    <dbReference type="NCBI Taxonomy" id="400682"/>
    <lineage>
        <taxon>Eukaryota</taxon>
        <taxon>Metazoa</taxon>
        <taxon>Porifera</taxon>
        <taxon>Demospongiae</taxon>
        <taxon>Heteroscleromorpha</taxon>
        <taxon>Haplosclerida</taxon>
        <taxon>Niphatidae</taxon>
        <taxon>Amphimedon</taxon>
    </lineage>
</organism>
<dbReference type="PANTHER" id="PTHR10903">
    <property type="entry name" value="GTPASE, IMAP FAMILY MEMBER-RELATED"/>
    <property type="match status" value="1"/>
</dbReference>
<protein>
    <recommendedName>
        <fullName evidence="19">AIG1-type G domain-containing protein</fullName>
    </recommendedName>
</protein>
<evidence type="ECO:0000313" key="20">
    <source>
        <dbReference type="EnsemblMetazoa" id="Aqu2.1.32995_001"/>
    </source>
</evidence>
<evidence type="ECO:0000256" key="6">
    <source>
        <dbReference type="ARBA" id="ARBA00022640"/>
    </source>
</evidence>
<dbReference type="GO" id="GO:0016020">
    <property type="term" value="C:membrane"/>
    <property type="evidence" value="ECO:0007669"/>
    <property type="project" value="UniProtKB-SubCell"/>
</dbReference>
<evidence type="ECO:0000256" key="9">
    <source>
        <dbReference type="ARBA" id="ARBA00022741"/>
    </source>
</evidence>
<evidence type="ECO:0000256" key="18">
    <source>
        <dbReference type="SAM" id="Phobius"/>
    </source>
</evidence>
<dbReference type="GO" id="GO:0016787">
    <property type="term" value="F:hydrolase activity"/>
    <property type="evidence" value="ECO:0007669"/>
    <property type="project" value="UniProtKB-KW"/>
</dbReference>
<evidence type="ECO:0000256" key="12">
    <source>
        <dbReference type="ARBA" id="ARBA00022842"/>
    </source>
</evidence>
<evidence type="ECO:0000256" key="14">
    <source>
        <dbReference type="ARBA" id="ARBA00022989"/>
    </source>
</evidence>
<dbReference type="InterPro" id="IPR006703">
    <property type="entry name" value="G_AIG1"/>
</dbReference>
<keyword evidence="6" id="KW-0934">Plastid</keyword>
<accession>A0A1X7UYE7</accession>
<dbReference type="eggNOG" id="ENOG502RVN1">
    <property type="taxonomic scope" value="Eukaryota"/>
</dbReference>
<dbReference type="GO" id="GO:0005525">
    <property type="term" value="F:GTP binding"/>
    <property type="evidence" value="ECO:0007669"/>
    <property type="project" value="UniProtKB-KW"/>
</dbReference>
<keyword evidence="11" id="KW-1002">Plastid outer membrane</keyword>
<evidence type="ECO:0000256" key="11">
    <source>
        <dbReference type="ARBA" id="ARBA00022805"/>
    </source>
</evidence>
<keyword evidence="10" id="KW-0378">Hydrolase</keyword>
<feature type="transmembrane region" description="Helical" evidence="18">
    <location>
        <begin position="261"/>
        <end position="290"/>
    </location>
</feature>
<evidence type="ECO:0000256" key="2">
    <source>
        <dbReference type="ARBA" id="ARBA00004167"/>
    </source>
</evidence>
<reference evidence="20" key="1">
    <citation type="submission" date="2017-05" db="UniProtKB">
        <authorList>
            <consortium name="EnsemblMetazoa"/>
        </authorList>
    </citation>
    <scope>IDENTIFICATION</scope>
</reference>
<keyword evidence="4" id="KW-0813">Transport</keyword>
<dbReference type="Pfam" id="PF04548">
    <property type="entry name" value="AIG1"/>
    <property type="match status" value="1"/>
</dbReference>
<evidence type="ECO:0000256" key="7">
    <source>
        <dbReference type="ARBA" id="ARBA00022692"/>
    </source>
</evidence>
<dbReference type="InterPro" id="IPR027417">
    <property type="entry name" value="P-loop_NTPase"/>
</dbReference>
<evidence type="ECO:0000259" key="19">
    <source>
        <dbReference type="Pfam" id="PF04548"/>
    </source>
</evidence>
<dbReference type="InterPro" id="IPR045058">
    <property type="entry name" value="GIMA/IAN/Toc"/>
</dbReference>
<keyword evidence="12" id="KW-0460">Magnesium</keyword>
<comment type="similarity">
    <text evidence="3">Belongs to the TRAFAC class TrmE-Era-EngA-EngB-Septin-like GTPase superfamily. AIG1/Toc34/Toc159-like paraseptin GTPase family. IAN subfamily.</text>
</comment>
<evidence type="ECO:0000256" key="16">
    <source>
        <dbReference type="ARBA" id="ARBA00023136"/>
    </source>
</evidence>
<evidence type="ECO:0000256" key="8">
    <source>
        <dbReference type="ARBA" id="ARBA00022723"/>
    </source>
</evidence>
<feature type="domain" description="AIG1-type G" evidence="19">
    <location>
        <begin position="47"/>
        <end position="170"/>
    </location>
</feature>
<feature type="transmembrane region" description="Helical" evidence="18">
    <location>
        <begin position="296"/>
        <end position="324"/>
    </location>
</feature>
<dbReference type="GO" id="GO:0046872">
    <property type="term" value="F:metal ion binding"/>
    <property type="evidence" value="ECO:0007669"/>
    <property type="project" value="UniProtKB-KW"/>
</dbReference>
<evidence type="ECO:0000256" key="13">
    <source>
        <dbReference type="ARBA" id="ARBA00022927"/>
    </source>
</evidence>
<dbReference type="InParanoid" id="A0A1X7UYE7"/>
<keyword evidence="15" id="KW-0342">GTP-binding</keyword>
<keyword evidence="14 18" id="KW-1133">Transmembrane helix</keyword>
<dbReference type="SUPFAM" id="SSF52540">
    <property type="entry name" value="P-loop containing nucleoside triphosphate hydrolases"/>
    <property type="match status" value="1"/>
</dbReference>
<dbReference type="PANTHER" id="PTHR10903:SF135">
    <property type="entry name" value="TRANSLOCASE OF CHLOROPLAST 120, CHLOROPLASTIC-RELATED"/>
    <property type="match status" value="1"/>
</dbReference>
<proteinExistence type="inferred from homology"/>
<evidence type="ECO:0000256" key="3">
    <source>
        <dbReference type="ARBA" id="ARBA00008535"/>
    </source>
</evidence>
<keyword evidence="13" id="KW-0653">Protein transport</keyword>
<evidence type="ECO:0000256" key="17">
    <source>
        <dbReference type="ARBA" id="ARBA00024013"/>
    </source>
</evidence>
<evidence type="ECO:0000256" key="5">
    <source>
        <dbReference type="ARBA" id="ARBA00022528"/>
    </source>
</evidence>
<dbReference type="EnsemblMetazoa" id="Aqu2.1.32995_001">
    <property type="protein sequence ID" value="Aqu2.1.32995_001"/>
    <property type="gene ID" value="Aqu2.1.32995"/>
</dbReference>
<keyword evidence="8" id="KW-0479">Metal-binding</keyword>
<evidence type="ECO:0000256" key="10">
    <source>
        <dbReference type="ARBA" id="ARBA00022801"/>
    </source>
</evidence>
<evidence type="ECO:0000256" key="15">
    <source>
        <dbReference type="ARBA" id="ARBA00023134"/>
    </source>
</evidence>
<dbReference type="OrthoDB" id="25620at2759"/>
<sequence length="336" mass="35679">MSDSPSITSYCSSINSEGSQLIDTTDLDPTPSIDELRALSDKKEPVNILVMGIAGSGKSTLVNGLLGKKVAQTGGGGTPVTGDTKGYRGEARGIQLNVYDSVGFGDCEGRTNKNVVSKIAKAGQFHLILVCVRMDSRITGDVRSMFSTLGRMLTEEMWNRSVVVLTFANVFINLDDIKDKSPLDKTQDLEDEIAKFKHQIRSFISGKVRSEIRDKIPFCIAGSTSCMKFPTTENWLVDLWEKCIARCSLDVREFLKEVSRLVLRGFVVAGSAVGGGAVGTVIGGVIGSIVPIVGTAIGAGIGAGVGGGLGATATGGVSAFMVILSERLKRKRYDSN</sequence>
<dbReference type="AlphaFoldDB" id="A0A1X7UYE7"/>
<comment type="subcellular location">
    <subcellularLocation>
        <location evidence="2">Membrane</location>
        <topology evidence="2">Single-pass membrane protein</topology>
    </subcellularLocation>
    <subcellularLocation>
        <location evidence="17">Plastid</location>
        <location evidence="17">Chloroplast outer membrane</location>
    </subcellularLocation>
</comment>
<keyword evidence="16 18" id="KW-0472">Membrane</keyword>
<keyword evidence="7 18" id="KW-0812">Transmembrane</keyword>
<evidence type="ECO:0000256" key="1">
    <source>
        <dbReference type="ARBA" id="ARBA00001946"/>
    </source>
</evidence>
<keyword evidence="9" id="KW-0547">Nucleotide-binding</keyword>
<dbReference type="Gene3D" id="3.40.50.300">
    <property type="entry name" value="P-loop containing nucleotide triphosphate hydrolases"/>
    <property type="match status" value="1"/>
</dbReference>
<comment type="cofactor">
    <cofactor evidence="1">
        <name>Mg(2+)</name>
        <dbReference type="ChEBI" id="CHEBI:18420"/>
    </cofactor>
</comment>
<name>A0A1X7UYE7_AMPQE</name>
<evidence type="ECO:0000256" key="4">
    <source>
        <dbReference type="ARBA" id="ARBA00022448"/>
    </source>
</evidence>